<dbReference type="InterPro" id="IPR023214">
    <property type="entry name" value="HAD_sf"/>
</dbReference>
<dbReference type="InterPro" id="IPR036412">
    <property type="entry name" value="HAD-like_sf"/>
</dbReference>
<gene>
    <name evidence="1" type="ORF">B0T46_10900</name>
</gene>
<dbReference type="RefSeq" id="WP_077116476.1">
    <property type="nucleotide sequence ID" value="NZ_LOKT01000002.1"/>
</dbReference>
<dbReference type="PANTHER" id="PTHR10000">
    <property type="entry name" value="PHOSPHOSERINE PHOSPHATASE"/>
    <property type="match status" value="1"/>
</dbReference>
<comment type="caution">
    <text evidence="1">The sequence shown here is derived from an EMBL/GenBank/DDBJ whole genome shotgun (WGS) entry which is preliminary data.</text>
</comment>
<organism evidence="1 2">
    <name type="scientific">Nocardia donostiensis</name>
    <dbReference type="NCBI Taxonomy" id="1538463"/>
    <lineage>
        <taxon>Bacteria</taxon>
        <taxon>Bacillati</taxon>
        <taxon>Actinomycetota</taxon>
        <taxon>Actinomycetes</taxon>
        <taxon>Mycobacteriales</taxon>
        <taxon>Nocardiaceae</taxon>
        <taxon>Nocardia</taxon>
    </lineage>
</organism>
<dbReference type="PANTHER" id="PTHR10000:SF8">
    <property type="entry name" value="HAD SUPERFAMILY HYDROLASE-LIKE, TYPE 3"/>
    <property type="match status" value="1"/>
</dbReference>
<dbReference type="Pfam" id="PF08282">
    <property type="entry name" value="Hydrolase_3"/>
    <property type="match status" value="2"/>
</dbReference>
<reference evidence="1 2" key="1">
    <citation type="journal article" date="2016" name="Antonie Van Leeuwenhoek">
        <title>Nocardia donostiensis sp. nov., isolated from human respiratory specimens.</title>
        <authorList>
            <person name="Ercibengoa M."/>
            <person name="Bell M."/>
            <person name="Marimon J.M."/>
            <person name="Humrighouse B."/>
            <person name="Klenk H.P."/>
            <person name="Potter G."/>
            <person name="Perez-Trallero E."/>
        </authorList>
    </citation>
    <scope>NUCLEOTIDE SEQUENCE [LARGE SCALE GENOMIC DNA]</scope>
    <source>
        <strain evidence="1 2">X1655</strain>
    </source>
</reference>
<proteinExistence type="predicted"/>
<dbReference type="AlphaFoldDB" id="A0A1V2TGH0"/>
<dbReference type="Gene3D" id="3.40.50.1000">
    <property type="entry name" value="HAD superfamily/HAD-like"/>
    <property type="match status" value="1"/>
</dbReference>
<name>A0A1V2TGH0_9NOCA</name>
<evidence type="ECO:0000313" key="1">
    <source>
        <dbReference type="EMBL" id="ONM48563.1"/>
    </source>
</evidence>
<dbReference type="Proteomes" id="UP000188836">
    <property type="component" value="Unassembled WGS sequence"/>
</dbReference>
<evidence type="ECO:0000313" key="2">
    <source>
        <dbReference type="Proteomes" id="UP000188836"/>
    </source>
</evidence>
<dbReference type="GO" id="GO:0000287">
    <property type="term" value="F:magnesium ion binding"/>
    <property type="evidence" value="ECO:0007669"/>
    <property type="project" value="TreeGrafter"/>
</dbReference>
<dbReference type="STRING" id="1538463.B0T36_03585"/>
<protein>
    <submittedName>
        <fullName evidence="1">Haloacid dehalogenase</fullName>
    </submittedName>
</protein>
<dbReference type="SUPFAM" id="SSF56784">
    <property type="entry name" value="HAD-like"/>
    <property type="match status" value="1"/>
</dbReference>
<dbReference type="GO" id="GO:0005829">
    <property type="term" value="C:cytosol"/>
    <property type="evidence" value="ECO:0007669"/>
    <property type="project" value="TreeGrafter"/>
</dbReference>
<dbReference type="Gene3D" id="3.30.1240.10">
    <property type="match status" value="1"/>
</dbReference>
<sequence length="267" mass="28295">MKRNGGAPQLIALDVDGTLLRTGEPVSARVRTAVRAAVAAGAHVVVSTGRPLVGTRPVLAELGLVEGHAICSNGAVQLDVAVAEPVAVHVFDPAPAVMALRKLFPEMIFAAEQVGIGTWATGMSPGEYALAGDYLVVDHETLSSRPTPRLNAWWPDGTAEVMRELLATLQVPGTSWVYGEYGPWLTATRHGVSKGWALERLRCALDVPPSATLAIGDGYNDLHMLGWAAHSVAMANAPAEVRRIADEVTDGVDDDGVAAVLERWFRP</sequence>
<accession>A0A1V2TGH0</accession>
<dbReference type="OrthoDB" id="3180855at2"/>
<dbReference type="PROSITE" id="PS01229">
    <property type="entry name" value="COF_2"/>
    <property type="match status" value="1"/>
</dbReference>
<keyword evidence="2" id="KW-1185">Reference proteome</keyword>
<dbReference type="EMBL" id="MUMY01000008">
    <property type="protein sequence ID" value="ONM48563.1"/>
    <property type="molecule type" value="Genomic_DNA"/>
</dbReference>
<dbReference type="GO" id="GO:0016791">
    <property type="term" value="F:phosphatase activity"/>
    <property type="evidence" value="ECO:0007669"/>
    <property type="project" value="TreeGrafter"/>
</dbReference>